<accession>A0A2G0N6J3</accession>
<dbReference type="Proteomes" id="UP000224871">
    <property type="component" value="Unassembled WGS sequence"/>
</dbReference>
<dbReference type="EMBL" id="NIBU01000057">
    <property type="protein sequence ID" value="PHM30318.1"/>
    <property type="molecule type" value="Genomic_DNA"/>
</dbReference>
<evidence type="ECO:0000313" key="1">
    <source>
        <dbReference type="EMBL" id="PHM30318.1"/>
    </source>
</evidence>
<evidence type="ECO:0000313" key="2">
    <source>
        <dbReference type="Proteomes" id="UP000224871"/>
    </source>
</evidence>
<reference evidence="1 2" key="1">
    <citation type="journal article" date="2017" name="Nat. Microbiol.">
        <title>Natural product diversity associated with the nematode symbionts Photorhabdus and Xenorhabdus.</title>
        <authorList>
            <person name="Tobias N.J."/>
            <person name="Wolff H."/>
            <person name="Djahanschiri B."/>
            <person name="Grundmann F."/>
            <person name="Kronenwerth M."/>
            <person name="Shi Y.M."/>
            <person name="Simonyi S."/>
            <person name="Grun P."/>
            <person name="Shapiro-Ilan D."/>
            <person name="Pidot S.J."/>
            <person name="Stinear T.P."/>
            <person name="Ebersberger I."/>
            <person name="Bode H.B."/>
        </authorList>
    </citation>
    <scope>NUCLEOTIDE SEQUENCE [LARGE SCALE GENOMIC DNA]</scope>
    <source>
        <strain evidence="1 2">DSM 16336</strain>
    </source>
</reference>
<proteinExistence type="predicted"/>
<gene>
    <name evidence="1" type="ORF">Xinn_03349</name>
</gene>
<sequence>MMGSGIFYYRIEKYRYYQLILIKWIFSHDTKNDELW</sequence>
<keyword evidence="2" id="KW-1185">Reference proteome</keyword>
<name>A0A2G0N6J3_9GAMM</name>
<protein>
    <submittedName>
        <fullName evidence="1">Uncharacterized protein</fullName>
    </submittedName>
</protein>
<organism evidence="1 2">
    <name type="scientific">Xenorhabdus innexi</name>
    <dbReference type="NCBI Taxonomy" id="290109"/>
    <lineage>
        <taxon>Bacteria</taxon>
        <taxon>Pseudomonadati</taxon>
        <taxon>Pseudomonadota</taxon>
        <taxon>Gammaproteobacteria</taxon>
        <taxon>Enterobacterales</taxon>
        <taxon>Morganellaceae</taxon>
        <taxon>Xenorhabdus</taxon>
    </lineage>
</organism>
<comment type="caution">
    <text evidence="1">The sequence shown here is derived from an EMBL/GenBank/DDBJ whole genome shotgun (WGS) entry which is preliminary data.</text>
</comment>